<dbReference type="STRING" id="6412.T1F9F9"/>
<keyword evidence="3 10" id="KW-0812">Transmembrane</keyword>
<dbReference type="GO" id="GO:0005222">
    <property type="term" value="F:intracellularly cAMP-activated cation channel activity"/>
    <property type="evidence" value="ECO:0000318"/>
    <property type="project" value="GO_Central"/>
</dbReference>
<keyword evidence="4 10" id="KW-1133">Transmembrane helix</keyword>
<protein>
    <recommendedName>
        <fullName evidence="11">Cyclic nucleotide-binding domain-containing protein</fullName>
    </recommendedName>
</protein>
<feature type="transmembrane region" description="Helical" evidence="10">
    <location>
        <begin position="58"/>
        <end position="78"/>
    </location>
</feature>
<dbReference type="InterPro" id="IPR005821">
    <property type="entry name" value="Ion_trans_dom"/>
</dbReference>
<dbReference type="GO" id="GO:0030553">
    <property type="term" value="F:cGMP binding"/>
    <property type="evidence" value="ECO:0000318"/>
    <property type="project" value="GO_Central"/>
</dbReference>
<dbReference type="FunFam" id="1.10.287.70:FF:000100">
    <property type="entry name" value="Cyclic nucleotide-gated cation channel"/>
    <property type="match status" value="1"/>
</dbReference>
<dbReference type="GO" id="GO:0005223">
    <property type="term" value="F:intracellularly cGMP-activated cation channel activity"/>
    <property type="evidence" value="ECO:0000318"/>
    <property type="project" value="GO_Central"/>
</dbReference>
<dbReference type="InterPro" id="IPR003938">
    <property type="entry name" value="K_chnl_volt-dep_EAG/ELK/ERG"/>
</dbReference>
<dbReference type="RefSeq" id="XP_009021284.1">
    <property type="nucleotide sequence ID" value="XM_009023036.1"/>
</dbReference>
<evidence type="ECO:0000256" key="1">
    <source>
        <dbReference type="ARBA" id="ARBA00004141"/>
    </source>
</evidence>
<dbReference type="PROSITE" id="PS50042">
    <property type="entry name" value="CNMP_BINDING_3"/>
    <property type="match status" value="1"/>
</dbReference>
<sequence>MSAPPIRNGELSGETGDTFLIEHGMSLKRFYSGKPFFKMITDVKWWRTVVVDPSSNFYYIWLIIMSFAVMYNLIMVIARSVFSQLQTSCRPIWLTIDYVSDTLYLVDIFIQTRKVTLENGQFVIDTKKLMNTYLKTFDFFLDVVSILPTDAIYLLTSIDFTIVRTNRILRVQRISTFFDKTDSRSNSPYAFRATQLIMYILLSLHWNACFYYQVSEWIGFCSDNFVMVNSSCEKENLGVTGSDSLLFAYVFSFYWSLLTITAMGDVSHPKTVPEFGFVVMEYLVGILIFATIIGNVSDIITSMNSEKATLEEKIDGVKQYMVLRNVSKELEKRVTKWFEYLWIDRQTVDEHEVLSSLSLRLKTEIASQVHLDILRRVTLFKECEAGLLMELVMKLKLAVFSPGDYVCRKGDIGKELYIIKRGKLDVVADDGNMVFASLGEGIVFGEISILNIAGNKNGNKRTANIRSVGYADLYVLSKEDLWDTLKEYPEAKSKLIEKGRQMLRKDNMLDEDLSKEQELLDMTTEQKLERMDQVLDDTIEQINKLTIEFDKIQRRMKKKLTRAEKKLELLILKKMSKDKE</sequence>
<evidence type="ECO:0000256" key="6">
    <source>
        <dbReference type="ARBA" id="ARBA00023136"/>
    </source>
</evidence>
<dbReference type="GO" id="GO:0005886">
    <property type="term" value="C:plasma membrane"/>
    <property type="evidence" value="ECO:0000318"/>
    <property type="project" value="GO_Central"/>
</dbReference>
<dbReference type="Pfam" id="PF00520">
    <property type="entry name" value="Ion_trans"/>
    <property type="match status" value="1"/>
</dbReference>
<dbReference type="InterPro" id="IPR018488">
    <property type="entry name" value="cNMP-bd_CS"/>
</dbReference>
<dbReference type="PRINTS" id="PR01463">
    <property type="entry name" value="EAGCHANLFMLY"/>
</dbReference>
<dbReference type="GO" id="GO:0017071">
    <property type="term" value="C:intracellular cyclic nucleotide activated cation channel complex"/>
    <property type="evidence" value="ECO:0000318"/>
    <property type="project" value="GO_Central"/>
</dbReference>
<evidence type="ECO:0000313" key="12">
    <source>
        <dbReference type="EMBL" id="ESO00647.1"/>
    </source>
</evidence>
<reference evidence="13" key="3">
    <citation type="submission" date="2015-06" db="UniProtKB">
        <authorList>
            <consortium name="EnsemblMetazoa"/>
        </authorList>
    </citation>
    <scope>IDENTIFICATION</scope>
</reference>
<dbReference type="Pfam" id="PF16526">
    <property type="entry name" value="CLZ"/>
    <property type="match status" value="1"/>
</dbReference>
<dbReference type="InterPro" id="IPR032406">
    <property type="entry name" value="CLZ_dom"/>
</dbReference>
<evidence type="ECO:0000256" key="8">
    <source>
        <dbReference type="ARBA" id="ARBA00023303"/>
    </source>
</evidence>
<dbReference type="OMA" id="KSCTHRT"/>
<dbReference type="CDD" id="cd00038">
    <property type="entry name" value="CAP_ED"/>
    <property type="match status" value="1"/>
</dbReference>
<dbReference type="GO" id="GO:0098655">
    <property type="term" value="P:monoatomic cation transmembrane transport"/>
    <property type="evidence" value="ECO:0000318"/>
    <property type="project" value="GO_Central"/>
</dbReference>
<dbReference type="CTD" id="20205458"/>
<dbReference type="AlphaFoldDB" id="T1F9F9"/>
<gene>
    <name evidence="13" type="primary">20205458</name>
    <name evidence="12" type="ORF">HELRODRAFT_175626</name>
</gene>
<dbReference type="PROSITE" id="PS00888">
    <property type="entry name" value="CNMP_BINDING_1"/>
    <property type="match status" value="1"/>
</dbReference>
<dbReference type="Gene3D" id="1.10.287.70">
    <property type="match status" value="1"/>
</dbReference>
<dbReference type="EnsemblMetazoa" id="HelroT175626">
    <property type="protein sequence ID" value="HelroP175626"/>
    <property type="gene ID" value="HelroG175626"/>
</dbReference>
<evidence type="ECO:0000313" key="14">
    <source>
        <dbReference type="Proteomes" id="UP000015101"/>
    </source>
</evidence>
<keyword evidence="14" id="KW-1185">Reference proteome</keyword>
<evidence type="ECO:0000256" key="2">
    <source>
        <dbReference type="ARBA" id="ARBA00022448"/>
    </source>
</evidence>
<dbReference type="InterPro" id="IPR050866">
    <property type="entry name" value="CNG_cation_channel"/>
</dbReference>
<evidence type="ECO:0000256" key="10">
    <source>
        <dbReference type="SAM" id="Phobius"/>
    </source>
</evidence>
<evidence type="ECO:0000256" key="7">
    <source>
        <dbReference type="ARBA" id="ARBA00023286"/>
    </source>
</evidence>
<reference evidence="12 14" key="2">
    <citation type="journal article" date="2013" name="Nature">
        <title>Insights into bilaterian evolution from three spiralian genomes.</title>
        <authorList>
            <person name="Simakov O."/>
            <person name="Marletaz F."/>
            <person name="Cho S.J."/>
            <person name="Edsinger-Gonzales E."/>
            <person name="Havlak P."/>
            <person name="Hellsten U."/>
            <person name="Kuo D.H."/>
            <person name="Larsson T."/>
            <person name="Lv J."/>
            <person name="Arendt D."/>
            <person name="Savage R."/>
            <person name="Osoegawa K."/>
            <person name="de Jong P."/>
            <person name="Grimwood J."/>
            <person name="Chapman J.A."/>
            <person name="Shapiro H."/>
            <person name="Aerts A."/>
            <person name="Otillar R.P."/>
            <person name="Terry A.Y."/>
            <person name="Boore J.L."/>
            <person name="Grigoriev I.V."/>
            <person name="Lindberg D.R."/>
            <person name="Seaver E.C."/>
            <person name="Weisblat D.A."/>
            <person name="Putnam N.H."/>
            <person name="Rokhsar D.S."/>
        </authorList>
    </citation>
    <scope>NUCLEOTIDE SEQUENCE</scope>
</reference>
<dbReference type="FunFam" id="1.10.287.630:FF:000001">
    <property type="entry name" value="Cyclic nucleotide-gated channel alpha 3"/>
    <property type="match status" value="1"/>
</dbReference>
<feature type="coiled-coil region" evidence="9">
    <location>
        <begin position="528"/>
        <end position="573"/>
    </location>
</feature>
<keyword evidence="6 10" id="KW-0472">Membrane</keyword>
<evidence type="ECO:0000256" key="5">
    <source>
        <dbReference type="ARBA" id="ARBA00023065"/>
    </source>
</evidence>
<dbReference type="eggNOG" id="KOG0500">
    <property type="taxonomic scope" value="Eukaryota"/>
</dbReference>
<dbReference type="SMART" id="SM00100">
    <property type="entry name" value="cNMP"/>
    <property type="match status" value="1"/>
</dbReference>
<dbReference type="PANTHER" id="PTHR45638">
    <property type="entry name" value="CYCLIC NUCLEOTIDE-GATED CATION CHANNEL SUBUNIT A"/>
    <property type="match status" value="1"/>
</dbReference>
<keyword evidence="8" id="KW-0407">Ion channel</keyword>
<dbReference type="InterPro" id="IPR000595">
    <property type="entry name" value="cNMP-bd_dom"/>
</dbReference>
<dbReference type="InterPro" id="IPR018490">
    <property type="entry name" value="cNMP-bd_dom_sf"/>
</dbReference>
<dbReference type="GO" id="GO:0005249">
    <property type="term" value="F:voltage-gated potassium channel activity"/>
    <property type="evidence" value="ECO:0007669"/>
    <property type="project" value="InterPro"/>
</dbReference>
<keyword evidence="7" id="KW-1071">Ligand-gated ion channel</keyword>
<feature type="domain" description="Cyclic nucleotide-binding" evidence="11">
    <location>
        <begin position="379"/>
        <end position="502"/>
    </location>
</feature>
<evidence type="ECO:0000256" key="9">
    <source>
        <dbReference type="SAM" id="Coils"/>
    </source>
</evidence>
<dbReference type="GO" id="GO:0007606">
    <property type="term" value="P:sensory perception of chemical stimulus"/>
    <property type="evidence" value="ECO:0000318"/>
    <property type="project" value="GO_Central"/>
</dbReference>
<evidence type="ECO:0000256" key="4">
    <source>
        <dbReference type="ARBA" id="ARBA00022989"/>
    </source>
</evidence>
<dbReference type="EMBL" id="KB096900">
    <property type="protein sequence ID" value="ESO00647.1"/>
    <property type="molecule type" value="Genomic_DNA"/>
</dbReference>
<dbReference type="Gene3D" id="1.10.287.630">
    <property type="entry name" value="Helix hairpin bin"/>
    <property type="match status" value="1"/>
</dbReference>
<proteinExistence type="predicted"/>
<dbReference type="OrthoDB" id="421226at2759"/>
<feature type="transmembrane region" description="Helical" evidence="10">
    <location>
        <begin position="246"/>
        <end position="263"/>
    </location>
</feature>
<dbReference type="SUPFAM" id="SSF51206">
    <property type="entry name" value="cAMP-binding domain-like"/>
    <property type="match status" value="1"/>
</dbReference>
<dbReference type="InParanoid" id="T1F9F9"/>
<name>T1F9F9_HELRO</name>
<dbReference type="Proteomes" id="UP000015101">
    <property type="component" value="Unassembled WGS sequence"/>
</dbReference>
<keyword evidence="2" id="KW-0813">Transport</keyword>
<dbReference type="PROSITE" id="PS00889">
    <property type="entry name" value="CNMP_BINDING_2"/>
    <property type="match status" value="1"/>
</dbReference>
<dbReference type="GeneID" id="20205458"/>
<dbReference type="PANTHER" id="PTHR45638:SF11">
    <property type="entry name" value="CYCLIC NUCLEOTIDE-GATED CATION CHANNEL SUBUNIT A"/>
    <property type="match status" value="1"/>
</dbReference>
<dbReference type="KEGG" id="hro:HELRODRAFT_175626"/>
<evidence type="ECO:0000313" key="13">
    <source>
        <dbReference type="EnsemblMetazoa" id="HelroP175626"/>
    </source>
</evidence>
<dbReference type="Pfam" id="PF00027">
    <property type="entry name" value="cNMP_binding"/>
    <property type="match status" value="1"/>
</dbReference>
<keyword evidence="9" id="KW-0175">Coiled coil</keyword>
<dbReference type="InterPro" id="IPR014710">
    <property type="entry name" value="RmlC-like_jellyroll"/>
</dbReference>
<feature type="transmembrane region" description="Helical" evidence="10">
    <location>
        <begin position="275"/>
        <end position="296"/>
    </location>
</feature>
<comment type="subcellular location">
    <subcellularLocation>
        <location evidence="1">Membrane</location>
        <topology evidence="1">Multi-pass membrane protein</topology>
    </subcellularLocation>
</comment>
<dbReference type="SUPFAM" id="SSF81324">
    <property type="entry name" value="Voltage-gated potassium channels"/>
    <property type="match status" value="1"/>
</dbReference>
<dbReference type="EMBL" id="AMQM01005376">
    <property type="status" value="NOT_ANNOTATED_CDS"/>
    <property type="molecule type" value="Genomic_DNA"/>
</dbReference>
<dbReference type="HOGENOM" id="CLU_005746_12_0_1"/>
<organism evidence="13 14">
    <name type="scientific">Helobdella robusta</name>
    <name type="common">Californian leech</name>
    <dbReference type="NCBI Taxonomy" id="6412"/>
    <lineage>
        <taxon>Eukaryota</taxon>
        <taxon>Metazoa</taxon>
        <taxon>Spiralia</taxon>
        <taxon>Lophotrochozoa</taxon>
        <taxon>Annelida</taxon>
        <taxon>Clitellata</taxon>
        <taxon>Hirudinea</taxon>
        <taxon>Rhynchobdellida</taxon>
        <taxon>Glossiphoniidae</taxon>
        <taxon>Helobdella</taxon>
    </lineage>
</organism>
<dbReference type="FunFam" id="2.60.120.10:FF:000002">
    <property type="entry name" value="Cyclic nucleotide gated channel alpha 1a"/>
    <property type="match status" value="1"/>
</dbReference>
<keyword evidence="5" id="KW-0406">Ion transport</keyword>
<evidence type="ECO:0000256" key="3">
    <source>
        <dbReference type="ARBA" id="ARBA00022692"/>
    </source>
</evidence>
<reference evidence="14" key="1">
    <citation type="submission" date="2012-12" db="EMBL/GenBank/DDBJ databases">
        <authorList>
            <person name="Hellsten U."/>
            <person name="Grimwood J."/>
            <person name="Chapman J.A."/>
            <person name="Shapiro H."/>
            <person name="Aerts A."/>
            <person name="Otillar R.P."/>
            <person name="Terry A.Y."/>
            <person name="Boore J.L."/>
            <person name="Simakov O."/>
            <person name="Marletaz F."/>
            <person name="Cho S.-J."/>
            <person name="Edsinger-Gonzales E."/>
            <person name="Havlak P."/>
            <person name="Kuo D.-H."/>
            <person name="Larsson T."/>
            <person name="Lv J."/>
            <person name="Arendt D."/>
            <person name="Savage R."/>
            <person name="Osoegawa K."/>
            <person name="de Jong P."/>
            <person name="Lindberg D.R."/>
            <person name="Seaver E.C."/>
            <person name="Weisblat D.A."/>
            <person name="Putnam N.H."/>
            <person name="Grigoriev I.V."/>
            <person name="Rokhsar D.S."/>
        </authorList>
    </citation>
    <scope>NUCLEOTIDE SEQUENCE</scope>
</reference>
<dbReference type="Gene3D" id="2.60.120.10">
    <property type="entry name" value="Jelly Rolls"/>
    <property type="match status" value="1"/>
</dbReference>
<accession>T1F9F9</accession>
<evidence type="ECO:0000259" key="11">
    <source>
        <dbReference type="PROSITE" id="PS50042"/>
    </source>
</evidence>